<sequence>MSPVALLSGKEATKPNIELLNTDASCPLSMCGLPKTSWNSVLGEIVDRRQHEMLIIDTSRPITDQARCCRYVTNSSDAAVPLANLGCGLRIFRTSTEECSATSFFMHGVADAGAVMLSQNRIESCAERSKSKRGQQPKDSERAIREATAESAQQDRRDYYQADRRQIAWADVQVSFPPDEPPDFAESASMALGINLCPPCRGPICGAVSPDEDYGSACEAATVEHRSL</sequence>
<gene>
    <name evidence="2" type="ORF">LEMA_P120700.1</name>
</gene>
<dbReference type="EMBL" id="FP929123">
    <property type="protein sequence ID" value="CBX94579.1"/>
    <property type="molecule type" value="Genomic_DNA"/>
</dbReference>
<dbReference type="AlphaFoldDB" id="E4ZSZ1"/>
<dbReference type="Proteomes" id="UP000002668">
    <property type="component" value="Genome"/>
</dbReference>
<feature type="compositionally biased region" description="Basic and acidic residues" evidence="1">
    <location>
        <begin position="136"/>
        <end position="157"/>
    </location>
</feature>
<keyword evidence="3" id="KW-1185">Reference proteome</keyword>
<proteinExistence type="predicted"/>
<accession>E4ZSZ1</accession>
<name>E4ZSZ1_LEPMJ</name>
<protein>
    <submittedName>
        <fullName evidence="2">Predicted protein</fullName>
    </submittedName>
</protein>
<feature type="region of interest" description="Disordered" evidence="1">
    <location>
        <begin position="126"/>
        <end position="157"/>
    </location>
</feature>
<dbReference type="GeneID" id="13291143"/>
<evidence type="ECO:0000313" key="2">
    <source>
        <dbReference type="EMBL" id="CBX94579.1"/>
    </source>
</evidence>
<organism evidence="3">
    <name type="scientific">Leptosphaeria maculans (strain JN3 / isolate v23.1.3 / race Av1-4-5-6-7-8)</name>
    <name type="common">Blackleg fungus</name>
    <name type="synonym">Phoma lingam</name>
    <dbReference type="NCBI Taxonomy" id="985895"/>
    <lineage>
        <taxon>Eukaryota</taxon>
        <taxon>Fungi</taxon>
        <taxon>Dikarya</taxon>
        <taxon>Ascomycota</taxon>
        <taxon>Pezizomycotina</taxon>
        <taxon>Dothideomycetes</taxon>
        <taxon>Pleosporomycetidae</taxon>
        <taxon>Pleosporales</taxon>
        <taxon>Pleosporineae</taxon>
        <taxon>Leptosphaeriaceae</taxon>
        <taxon>Plenodomus</taxon>
        <taxon>Plenodomus lingam/Leptosphaeria maculans species complex</taxon>
    </lineage>
</organism>
<evidence type="ECO:0000313" key="3">
    <source>
        <dbReference type="Proteomes" id="UP000002668"/>
    </source>
</evidence>
<dbReference type="HOGENOM" id="CLU_1214966_0_0_1"/>
<dbReference type="InParanoid" id="E4ZSZ1"/>
<reference evidence="3" key="1">
    <citation type="journal article" date="2011" name="Nat. Commun.">
        <title>Effector diversification within compartments of the Leptosphaeria maculans genome affected by Repeat-Induced Point mutations.</title>
        <authorList>
            <person name="Rouxel T."/>
            <person name="Grandaubert J."/>
            <person name="Hane J.K."/>
            <person name="Hoede C."/>
            <person name="van de Wouw A.P."/>
            <person name="Couloux A."/>
            <person name="Dominguez V."/>
            <person name="Anthouard V."/>
            <person name="Bally P."/>
            <person name="Bourras S."/>
            <person name="Cozijnsen A.J."/>
            <person name="Ciuffetti L.M."/>
            <person name="Degrave A."/>
            <person name="Dilmaghani A."/>
            <person name="Duret L."/>
            <person name="Fudal I."/>
            <person name="Goodwin S.B."/>
            <person name="Gout L."/>
            <person name="Glaser N."/>
            <person name="Linglin J."/>
            <person name="Kema G.H.J."/>
            <person name="Lapalu N."/>
            <person name="Lawrence C.B."/>
            <person name="May K."/>
            <person name="Meyer M."/>
            <person name="Ollivier B."/>
            <person name="Poulain J."/>
            <person name="Schoch C.L."/>
            <person name="Simon A."/>
            <person name="Spatafora J.W."/>
            <person name="Stachowiak A."/>
            <person name="Turgeon B.G."/>
            <person name="Tyler B.M."/>
            <person name="Vincent D."/>
            <person name="Weissenbach J."/>
            <person name="Amselem J."/>
            <person name="Quesneville H."/>
            <person name="Oliver R.P."/>
            <person name="Wincker P."/>
            <person name="Balesdent M.-H."/>
            <person name="Howlett B.J."/>
        </authorList>
    </citation>
    <scope>NUCLEOTIDE SEQUENCE [LARGE SCALE GENOMIC DNA]</scope>
    <source>
        <strain evidence="3">JN3 / isolate v23.1.3 / race Av1-4-5-6-7-8</strain>
    </source>
</reference>
<evidence type="ECO:0000256" key="1">
    <source>
        <dbReference type="SAM" id="MobiDB-lite"/>
    </source>
</evidence>
<dbReference type="VEuPathDB" id="FungiDB:LEMA_P120700.1"/>